<dbReference type="SUPFAM" id="SSF53098">
    <property type="entry name" value="Ribonuclease H-like"/>
    <property type="match status" value="1"/>
</dbReference>
<gene>
    <name evidence="2" type="ORF">ABNF92_03705</name>
    <name evidence="3" type="ORF">ABNF92_03865</name>
</gene>
<accession>A0AAU7MP48</accession>
<dbReference type="InterPro" id="IPR012337">
    <property type="entry name" value="RNaseH-like_sf"/>
</dbReference>
<dbReference type="NCBIfam" id="NF033545">
    <property type="entry name" value="transpos_IS630"/>
    <property type="match status" value="1"/>
</dbReference>
<dbReference type="GO" id="GO:0015074">
    <property type="term" value="P:DNA integration"/>
    <property type="evidence" value="ECO:0007669"/>
    <property type="project" value="InterPro"/>
</dbReference>
<proteinExistence type="predicted"/>
<protein>
    <submittedName>
        <fullName evidence="3">IS630 family transposase</fullName>
    </submittedName>
</protein>
<dbReference type="InterPro" id="IPR001584">
    <property type="entry name" value="Integrase_cat-core"/>
</dbReference>
<evidence type="ECO:0000313" key="2">
    <source>
        <dbReference type="EMBL" id="XBQ20274.1"/>
    </source>
</evidence>
<dbReference type="PROSITE" id="PS50994">
    <property type="entry name" value="INTEGRASE"/>
    <property type="match status" value="1"/>
</dbReference>
<dbReference type="EMBL" id="CP157802">
    <property type="protein sequence ID" value="XBQ20274.1"/>
    <property type="molecule type" value="Genomic_DNA"/>
</dbReference>
<feature type="domain" description="Integrase catalytic" evidence="1">
    <location>
        <begin position="188"/>
        <end position="349"/>
    </location>
</feature>
<dbReference type="InterPro" id="IPR036397">
    <property type="entry name" value="RNaseH_sf"/>
</dbReference>
<dbReference type="KEGG" id="mamm:ABNF92_03865"/>
<organism evidence="3">
    <name type="scientific">Marinobacter sp. MMG032</name>
    <dbReference type="NCBI Taxonomy" id="3158548"/>
    <lineage>
        <taxon>Bacteria</taxon>
        <taxon>Pseudomonadati</taxon>
        <taxon>Pseudomonadota</taxon>
        <taxon>Gammaproteobacteria</taxon>
        <taxon>Pseudomonadales</taxon>
        <taxon>Marinobacteraceae</taxon>
        <taxon>Marinobacter</taxon>
    </lineage>
</organism>
<dbReference type="InterPro" id="IPR009057">
    <property type="entry name" value="Homeodomain-like_sf"/>
</dbReference>
<dbReference type="SUPFAM" id="SSF46689">
    <property type="entry name" value="Homeodomain-like"/>
    <property type="match status" value="1"/>
</dbReference>
<dbReference type="Gene3D" id="3.30.420.10">
    <property type="entry name" value="Ribonuclease H-like superfamily/Ribonuclease H"/>
    <property type="match status" value="1"/>
</dbReference>
<dbReference type="Pfam" id="PF13358">
    <property type="entry name" value="DDE_3"/>
    <property type="match status" value="1"/>
</dbReference>
<evidence type="ECO:0000259" key="1">
    <source>
        <dbReference type="PROSITE" id="PS50994"/>
    </source>
</evidence>
<dbReference type="PANTHER" id="PTHR30347:SF1">
    <property type="entry name" value="MECHANOSENSITIVE CHANNEL MSCK"/>
    <property type="match status" value="1"/>
</dbReference>
<dbReference type="EMBL" id="CP157802">
    <property type="protein sequence ID" value="XBQ20301.1"/>
    <property type="molecule type" value="Genomic_DNA"/>
</dbReference>
<dbReference type="GO" id="GO:0003676">
    <property type="term" value="F:nucleic acid binding"/>
    <property type="evidence" value="ECO:0007669"/>
    <property type="project" value="InterPro"/>
</dbReference>
<dbReference type="PANTHER" id="PTHR30347">
    <property type="entry name" value="POTASSIUM CHANNEL RELATED"/>
    <property type="match status" value="1"/>
</dbReference>
<dbReference type="InterPro" id="IPR038717">
    <property type="entry name" value="Tc1-like_DDE_dom"/>
</dbReference>
<evidence type="ECO:0000313" key="3">
    <source>
        <dbReference type="EMBL" id="XBQ20301.1"/>
    </source>
</evidence>
<reference evidence="3" key="1">
    <citation type="submission" date="2024-05" db="EMBL/GenBank/DDBJ databases">
        <title>Draft Genome Sequences of Flagellimonas sp. MMG031 and Marinobacter sp. MMG032 Isolated from the dinoflagellate Symbiodinium pilosum.</title>
        <authorList>
            <person name="Shikuma N.J."/>
            <person name="Farrell M.V."/>
        </authorList>
    </citation>
    <scope>NUCLEOTIDE SEQUENCE</scope>
    <source>
        <strain evidence="3">MMG032</strain>
    </source>
</reference>
<dbReference type="Pfam" id="PF13565">
    <property type="entry name" value="HTH_32"/>
    <property type="match status" value="1"/>
</dbReference>
<sequence length="362" mass="41756">MGRPVVPLIITNEERDELQSWVRRRQMPAAEQQRARMILLSTEGLPGRVIAERVGVTAETVSKWRKRFEQFRVAGLTDAPRSGRPRSINDDKVTDVINKTLQSKPKDATHWSTTLMARETGLNAMAISRIWRAFGLKPHRLETFKLSTDPHFVAKVHDIVGLYMNPPDRAMVLCVDEKSQIQALNRTQPALPLSFGYSETRTHDYVRHGTTTLFAALDVATGEVIGRLHRRHRAKEFLAFLNEIDREVPEDLDVHLVMDNYGTHKTEKVRAWFAARPRYHVHFTPTSASWVNLVERFFGLISERWIKRNSHRSTRELEASIKDYLARYNDDPKPFIWRKTADQIIASIARLSDKLNNKTNLC</sequence>
<dbReference type="InterPro" id="IPR052702">
    <property type="entry name" value="MscS-like_channel"/>
</dbReference>
<dbReference type="AlphaFoldDB" id="A0AAU7MP48"/>
<dbReference type="RefSeq" id="WP_349343477.1">
    <property type="nucleotide sequence ID" value="NZ_CP157802.1"/>
</dbReference>
<dbReference type="KEGG" id="mamm:ABNF92_03705"/>
<dbReference type="InterPro" id="IPR047655">
    <property type="entry name" value="Transpos_IS630-like"/>
</dbReference>
<name>A0AAU7MP48_9GAMM</name>